<proteinExistence type="predicted"/>
<protein>
    <recommendedName>
        <fullName evidence="3">DNA recombination and repair protein Rad51-like C-terminal domain-containing protein</fullName>
    </recommendedName>
</protein>
<evidence type="ECO:0000313" key="1">
    <source>
        <dbReference type="EMBL" id="KAK6002722.1"/>
    </source>
</evidence>
<reference evidence="1 2" key="1">
    <citation type="submission" date="2023-11" db="EMBL/GenBank/DDBJ databases">
        <title>Draft genome sequence and annotation of the polyextremotolerant black yeast-like fungus Aureobasidium pullulans NRRL 62042.</title>
        <authorList>
            <person name="Dielentheis-Frenken M.R.E."/>
            <person name="Wibberg D."/>
            <person name="Blank L.M."/>
            <person name="Tiso T."/>
        </authorList>
    </citation>
    <scope>NUCLEOTIDE SEQUENCE [LARGE SCALE GENOMIC DNA]</scope>
    <source>
        <strain evidence="1 2">NRRL 62042</strain>
    </source>
</reference>
<comment type="caution">
    <text evidence="1">The sequence shown here is derived from an EMBL/GenBank/DDBJ whole genome shotgun (WGS) entry which is preliminary data.</text>
</comment>
<gene>
    <name evidence="1" type="ORF">QM012_001472</name>
</gene>
<keyword evidence="2" id="KW-1185">Reference proteome</keyword>
<organism evidence="1 2">
    <name type="scientific">Aureobasidium pullulans</name>
    <name type="common">Black yeast</name>
    <name type="synonym">Pullularia pullulans</name>
    <dbReference type="NCBI Taxonomy" id="5580"/>
    <lineage>
        <taxon>Eukaryota</taxon>
        <taxon>Fungi</taxon>
        <taxon>Dikarya</taxon>
        <taxon>Ascomycota</taxon>
        <taxon>Pezizomycotina</taxon>
        <taxon>Dothideomycetes</taxon>
        <taxon>Dothideomycetidae</taxon>
        <taxon>Dothideales</taxon>
        <taxon>Saccotheciaceae</taxon>
        <taxon>Aureobasidium</taxon>
    </lineage>
</organism>
<dbReference type="Gene3D" id="3.40.50.300">
    <property type="entry name" value="P-loop containing nucleotide triphosphate hydrolases"/>
    <property type="match status" value="1"/>
</dbReference>
<name>A0ABR0TF32_AURPU</name>
<dbReference type="Proteomes" id="UP001341245">
    <property type="component" value="Unassembled WGS sequence"/>
</dbReference>
<evidence type="ECO:0000313" key="2">
    <source>
        <dbReference type="Proteomes" id="UP001341245"/>
    </source>
</evidence>
<accession>A0ABR0TF32</accession>
<dbReference type="InterPro" id="IPR027417">
    <property type="entry name" value="P-loop_NTPase"/>
</dbReference>
<evidence type="ECO:0008006" key="3">
    <source>
        <dbReference type="Google" id="ProtNLM"/>
    </source>
</evidence>
<dbReference type="EMBL" id="JASGXD010000011">
    <property type="protein sequence ID" value="KAK6002722.1"/>
    <property type="molecule type" value="Genomic_DNA"/>
</dbReference>
<sequence>MAVNAVLAFDLITKDSIGLFEEEVKKRQRVGTGCCASVDDDALSGGLVYGQDGIYNISGATGSRAAETIALQVLITHLLASPTHTATLIDASGNFDVLSLYKSLLTRLAKTNTNHEETIKQATSILDRVKIMRVFDFEGVVEGLNELIDELEGNHIPKNTIRDSQEEEDEEDLIFPEVKKEKKQKQESTAGLVLINNLSQVLGLLLKNNYAQGMIIYAGELSREAYENYRASYTGDIGQTTAEYGTSTQPLCYTVELECVIRK</sequence>